<evidence type="ECO:0000259" key="2">
    <source>
        <dbReference type="Pfam" id="PF01979"/>
    </source>
</evidence>
<organism evidence="3 4">
    <name type="scientific">Desulfocurvibacter africanus PCS</name>
    <dbReference type="NCBI Taxonomy" id="1262666"/>
    <lineage>
        <taxon>Bacteria</taxon>
        <taxon>Pseudomonadati</taxon>
        <taxon>Thermodesulfobacteriota</taxon>
        <taxon>Desulfovibrionia</taxon>
        <taxon>Desulfovibrionales</taxon>
        <taxon>Desulfovibrionaceae</taxon>
        <taxon>Desulfocurvibacter</taxon>
    </lineage>
</organism>
<dbReference type="SUPFAM" id="SSF51556">
    <property type="entry name" value="Metallo-dependent hydrolases"/>
    <property type="match status" value="1"/>
</dbReference>
<dbReference type="SUPFAM" id="SSF51338">
    <property type="entry name" value="Composite domain of metallo-dependent hydrolases"/>
    <property type="match status" value="1"/>
</dbReference>
<feature type="domain" description="Amidohydrolase-related" evidence="2">
    <location>
        <begin position="68"/>
        <end position="386"/>
    </location>
</feature>
<dbReference type="GO" id="GO:0016810">
    <property type="term" value="F:hydrolase activity, acting on carbon-nitrogen (but not peptide) bonds"/>
    <property type="evidence" value="ECO:0007669"/>
    <property type="project" value="InterPro"/>
</dbReference>
<dbReference type="PATRIC" id="fig|1262666.3.peg.366"/>
<dbReference type="AlphaFoldDB" id="M5PXE9"/>
<keyword evidence="1 3" id="KW-0378">Hydrolase</keyword>
<dbReference type="Pfam" id="PF01979">
    <property type="entry name" value="Amidohydro_1"/>
    <property type="match status" value="1"/>
</dbReference>
<accession>M5PXE9</accession>
<dbReference type="PANTHER" id="PTHR43794">
    <property type="entry name" value="AMINOHYDROLASE SSNA-RELATED"/>
    <property type="match status" value="1"/>
</dbReference>
<evidence type="ECO:0000313" key="3">
    <source>
        <dbReference type="EMBL" id="EMG38734.1"/>
    </source>
</evidence>
<proteinExistence type="predicted"/>
<protein>
    <submittedName>
        <fullName evidence="3">Cytosine deaminase-like metal-dependent hydrolase</fullName>
    </submittedName>
</protein>
<evidence type="ECO:0000256" key="1">
    <source>
        <dbReference type="ARBA" id="ARBA00022801"/>
    </source>
</evidence>
<dbReference type="PANTHER" id="PTHR43794:SF11">
    <property type="entry name" value="AMIDOHYDROLASE-RELATED DOMAIN-CONTAINING PROTEIN"/>
    <property type="match status" value="1"/>
</dbReference>
<dbReference type="InterPro" id="IPR050287">
    <property type="entry name" value="MTA/SAH_deaminase"/>
</dbReference>
<sequence length="407" mass="43961">MIVRRVAFPQEPFALRVGFAWTMTVEDGGPLEDALILGDHGQVEAVGPWRELRGRIHSEVADFRGVALAPGLVNAHCHLELSHLGHGLTLGEGFLPWIRSLVPHLRETLRPEALQTALGQMLDCGTAFVADITGRNCEAVAAALDSAGLGYWQFMEVFGFSSQSYAGSAVICERTQSDAALRHAATAGHAPYSTHPDFLRQAKQWSRVHGRPFSIHLAEPEGEAELLNSGGGALAEFYRRAGILPHDFQPPVLSSVVYADSLGLLDASTLAVHCVHVDEVDIGLLHERAANVCLCPRSNARMAVGRAPWEALCAAGVNICLGTDGLTSNADLDLWNELRFFREGLLNSLDLAQALALVTCNPACALGIAEEYGSIAPGRWAVFSVLPEDVAAWPVLKRRAPRRRALH</sequence>
<comment type="caution">
    <text evidence="3">The sequence shown here is derived from an EMBL/GenBank/DDBJ whole genome shotgun (WGS) entry which is preliminary data.</text>
</comment>
<name>M5PXE9_DESAF</name>
<evidence type="ECO:0000313" key="4">
    <source>
        <dbReference type="Proteomes" id="UP000011922"/>
    </source>
</evidence>
<dbReference type="InterPro" id="IPR032466">
    <property type="entry name" value="Metal_Hydrolase"/>
</dbReference>
<dbReference type="EMBL" id="AOSV01000003">
    <property type="protein sequence ID" value="EMG38734.1"/>
    <property type="molecule type" value="Genomic_DNA"/>
</dbReference>
<dbReference type="Gene3D" id="3.20.20.140">
    <property type="entry name" value="Metal-dependent hydrolases"/>
    <property type="match status" value="1"/>
</dbReference>
<gene>
    <name evidence="3" type="ORF">PCS_00365</name>
</gene>
<dbReference type="Proteomes" id="UP000011922">
    <property type="component" value="Unassembled WGS sequence"/>
</dbReference>
<dbReference type="InterPro" id="IPR006680">
    <property type="entry name" value="Amidohydro-rel"/>
</dbReference>
<reference evidence="3 4" key="1">
    <citation type="journal article" date="2013" name="Genome Announc.">
        <title>Draft Genome Sequence for Desulfovibrio africanus Strain PCS.</title>
        <authorList>
            <person name="Brown S.D."/>
            <person name="Utturkar S.M."/>
            <person name="Arkin A.P."/>
            <person name="Deutschbauer A.M."/>
            <person name="Elias D.A."/>
            <person name="Hazen T.C."/>
            <person name="Chakraborty R."/>
        </authorList>
    </citation>
    <scope>NUCLEOTIDE SEQUENCE [LARGE SCALE GENOMIC DNA]</scope>
    <source>
        <strain evidence="3 4">PCS</strain>
    </source>
</reference>
<dbReference type="InterPro" id="IPR011059">
    <property type="entry name" value="Metal-dep_hydrolase_composite"/>
</dbReference>